<dbReference type="InterPro" id="IPR016965">
    <property type="entry name" value="Pase_PHOSPHO-typ"/>
</dbReference>
<organism evidence="1">
    <name type="scientific">Anthurium amnicola</name>
    <dbReference type="NCBI Taxonomy" id="1678845"/>
    <lineage>
        <taxon>Eukaryota</taxon>
        <taxon>Viridiplantae</taxon>
        <taxon>Streptophyta</taxon>
        <taxon>Embryophyta</taxon>
        <taxon>Tracheophyta</taxon>
        <taxon>Spermatophyta</taxon>
        <taxon>Magnoliopsida</taxon>
        <taxon>Liliopsida</taxon>
        <taxon>Araceae</taxon>
        <taxon>Pothoideae</taxon>
        <taxon>Potheae</taxon>
        <taxon>Anthurium</taxon>
    </lineage>
</organism>
<dbReference type="Pfam" id="PF06888">
    <property type="entry name" value="Put_Phosphatase"/>
    <property type="match status" value="1"/>
</dbReference>
<proteinExistence type="predicted"/>
<accession>A0A1D1XI66</accession>
<dbReference type="PANTHER" id="PTHR20889">
    <property type="entry name" value="PHOSPHATASE, ORPHAN 1, 2"/>
    <property type="match status" value="1"/>
</dbReference>
<protein>
    <submittedName>
        <fullName evidence="1">Inorganic pyrophosphatase 1</fullName>
    </submittedName>
</protein>
<reference evidence="1" key="1">
    <citation type="submission" date="2015-07" db="EMBL/GenBank/DDBJ databases">
        <title>Transcriptome Assembly of Anthurium amnicola.</title>
        <authorList>
            <person name="Suzuki J."/>
        </authorList>
    </citation>
    <scope>NUCLEOTIDE SEQUENCE</scope>
</reference>
<evidence type="ECO:0000313" key="1">
    <source>
        <dbReference type="EMBL" id="JAT42077.1"/>
    </source>
</evidence>
<dbReference type="GO" id="GO:0016791">
    <property type="term" value="F:phosphatase activity"/>
    <property type="evidence" value="ECO:0007669"/>
    <property type="project" value="InterPro"/>
</dbReference>
<gene>
    <name evidence="1" type="primary">PS2</name>
    <name evidence="1" type="ORF">g.41453</name>
</gene>
<name>A0A1D1XI66_9ARAE</name>
<dbReference type="PANTHER" id="PTHR20889:SF12">
    <property type="entry name" value="LP01149P"/>
    <property type="match status" value="1"/>
</dbReference>
<dbReference type="AlphaFoldDB" id="A0A1D1XI66"/>
<dbReference type="EMBL" id="GDJX01025859">
    <property type="protein sequence ID" value="JAT42077.1"/>
    <property type="molecule type" value="Transcribed_RNA"/>
</dbReference>
<sequence>MWKDITLERIRSSTAGKKRLIYLGDEKRDYYSSLKLRGEDYVMPRKDFPLWELISNDPTQLKDQVHEWSNGEELERVLLHLTNRSLSSQLLFTDCKLQTFPMSAHEPLLQALLVPH</sequence>